<dbReference type="OrthoDB" id="8562875at2"/>
<feature type="transmembrane region" description="Helical" evidence="7">
    <location>
        <begin position="34"/>
        <end position="60"/>
    </location>
</feature>
<keyword evidence="3" id="KW-1003">Cell membrane</keyword>
<evidence type="ECO:0000313" key="8">
    <source>
        <dbReference type="EMBL" id="QDS95977.1"/>
    </source>
</evidence>
<evidence type="ECO:0000313" key="9">
    <source>
        <dbReference type="Proteomes" id="UP000320672"/>
    </source>
</evidence>
<gene>
    <name evidence="8" type="ORF">FF011L_47810</name>
</gene>
<evidence type="ECO:0000256" key="3">
    <source>
        <dbReference type="ARBA" id="ARBA00022475"/>
    </source>
</evidence>
<keyword evidence="4 7" id="KW-0812">Transmembrane</keyword>
<dbReference type="Proteomes" id="UP000320672">
    <property type="component" value="Chromosome"/>
</dbReference>
<dbReference type="GO" id="GO:0005886">
    <property type="term" value="C:plasma membrane"/>
    <property type="evidence" value="ECO:0007669"/>
    <property type="project" value="UniProtKB-SubCell"/>
</dbReference>
<keyword evidence="6 7" id="KW-0472">Membrane</keyword>
<feature type="transmembrane region" description="Helical" evidence="7">
    <location>
        <begin position="409"/>
        <end position="428"/>
    </location>
</feature>
<dbReference type="EMBL" id="CP036262">
    <property type="protein sequence ID" value="QDS95977.1"/>
    <property type="molecule type" value="Genomic_DNA"/>
</dbReference>
<evidence type="ECO:0000256" key="1">
    <source>
        <dbReference type="ARBA" id="ARBA00004651"/>
    </source>
</evidence>
<dbReference type="InterPro" id="IPR050833">
    <property type="entry name" value="Poly_Biosynth_Transport"/>
</dbReference>
<feature type="transmembrane region" description="Helical" evidence="7">
    <location>
        <begin position="272"/>
        <end position="290"/>
    </location>
</feature>
<proteinExistence type="inferred from homology"/>
<protein>
    <recommendedName>
        <fullName evidence="10">Polysaccharide biosynthesis protein</fullName>
    </recommendedName>
</protein>
<feature type="transmembrane region" description="Helical" evidence="7">
    <location>
        <begin position="375"/>
        <end position="397"/>
    </location>
</feature>
<feature type="transmembrane region" description="Helical" evidence="7">
    <location>
        <begin position="128"/>
        <end position="149"/>
    </location>
</feature>
<evidence type="ECO:0000256" key="6">
    <source>
        <dbReference type="ARBA" id="ARBA00023136"/>
    </source>
</evidence>
<sequence>MPSETPPLPPEPIAEPPRRSWPRRMLNRLEVNQAVFFAICVRGWQFAAGPVTLLLIAHYFSEEMQGYYYTFGSVVGLQMFFELSLPQVLINSTSHEWDGLELSGDGYVVGDRRRRSRLGSLFRIAMRWYLIAAVLSFFVVAAAGFWFFGGPRESENIAWQWPWLAVVLGSSFSLLLSPCMAVLEGCHQVQPVYKNQLTRSVLGTMAVWISIPMGAGLWVPAIVSVVRVGCEAAFVGGRYRNFFVSLWRQPVVVDFQWFQEVWPFQWRMTVKGFFGFFNAYLLVPVLFYFHGPIPAGRMGMTWQVLGTLLEASGSWVRARMPLFGSLIARRNFSELDRVFRRVSCVALGILLVALVAVNVLVLLLDAFLPKIGDRLLSPLPVFLLSLAILVVFVVESLWRYVHCHLSAPYIKWALAGDVLNGLLVLALVKPFGAVGVAAGYLAANALFKLPLAIFVWRKIRQRWH</sequence>
<dbReference type="AlphaFoldDB" id="A0A517MMH2"/>
<feature type="transmembrane region" description="Helical" evidence="7">
    <location>
        <begin position="338"/>
        <end position="363"/>
    </location>
</feature>
<evidence type="ECO:0000256" key="5">
    <source>
        <dbReference type="ARBA" id="ARBA00022989"/>
    </source>
</evidence>
<organism evidence="8 9">
    <name type="scientific">Roseimaritima multifibrata</name>
    <dbReference type="NCBI Taxonomy" id="1930274"/>
    <lineage>
        <taxon>Bacteria</taxon>
        <taxon>Pseudomonadati</taxon>
        <taxon>Planctomycetota</taxon>
        <taxon>Planctomycetia</taxon>
        <taxon>Pirellulales</taxon>
        <taxon>Pirellulaceae</taxon>
        <taxon>Roseimaritima</taxon>
    </lineage>
</organism>
<dbReference type="PANTHER" id="PTHR30250:SF10">
    <property type="entry name" value="LIPOPOLYSACCHARIDE BIOSYNTHESIS PROTEIN WZXC"/>
    <property type="match status" value="1"/>
</dbReference>
<feature type="transmembrane region" description="Helical" evidence="7">
    <location>
        <begin position="434"/>
        <end position="456"/>
    </location>
</feature>
<reference evidence="8 9" key="1">
    <citation type="submission" date="2019-02" db="EMBL/GenBank/DDBJ databases">
        <title>Deep-cultivation of Planctomycetes and their phenomic and genomic characterization uncovers novel biology.</title>
        <authorList>
            <person name="Wiegand S."/>
            <person name="Jogler M."/>
            <person name="Boedeker C."/>
            <person name="Pinto D."/>
            <person name="Vollmers J."/>
            <person name="Rivas-Marin E."/>
            <person name="Kohn T."/>
            <person name="Peeters S.H."/>
            <person name="Heuer A."/>
            <person name="Rast P."/>
            <person name="Oberbeckmann S."/>
            <person name="Bunk B."/>
            <person name="Jeske O."/>
            <person name="Meyerdierks A."/>
            <person name="Storesund J.E."/>
            <person name="Kallscheuer N."/>
            <person name="Luecker S."/>
            <person name="Lage O.M."/>
            <person name="Pohl T."/>
            <person name="Merkel B.J."/>
            <person name="Hornburger P."/>
            <person name="Mueller R.-W."/>
            <person name="Bruemmer F."/>
            <person name="Labrenz M."/>
            <person name="Spormann A.M."/>
            <person name="Op den Camp H."/>
            <person name="Overmann J."/>
            <person name="Amann R."/>
            <person name="Jetten M.S.M."/>
            <person name="Mascher T."/>
            <person name="Medema M.H."/>
            <person name="Devos D.P."/>
            <person name="Kaster A.-K."/>
            <person name="Ovreas L."/>
            <person name="Rohde M."/>
            <person name="Galperin M.Y."/>
            <person name="Jogler C."/>
        </authorList>
    </citation>
    <scope>NUCLEOTIDE SEQUENCE [LARGE SCALE GENOMIC DNA]</scope>
    <source>
        <strain evidence="8 9">FF011L</strain>
    </source>
</reference>
<evidence type="ECO:0008006" key="10">
    <source>
        <dbReference type="Google" id="ProtNLM"/>
    </source>
</evidence>
<keyword evidence="9" id="KW-1185">Reference proteome</keyword>
<accession>A0A517MMH2</accession>
<comment type="similarity">
    <text evidence="2">Belongs to the polysaccharide synthase family.</text>
</comment>
<feature type="transmembrane region" description="Helical" evidence="7">
    <location>
        <begin position="161"/>
        <end position="183"/>
    </location>
</feature>
<evidence type="ECO:0000256" key="7">
    <source>
        <dbReference type="SAM" id="Phobius"/>
    </source>
</evidence>
<dbReference type="KEGG" id="rml:FF011L_47810"/>
<dbReference type="RefSeq" id="WP_145354188.1">
    <property type="nucleotide sequence ID" value="NZ_CP036262.1"/>
</dbReference>
<evidence type="ECO:0000256" key="4">
    <source>
        <dbReference type="ARBA" id="ARBA00022692"/>
    </source>
</evidence>
<comment type="subcellular location">
    <subcellularLocation>
        <location evidence="1">Cell membrane</location>
        <topology evidence="1">Multi-pass membrane protein</topology>
    </subcellularLocation>
</comment>
<name>A0A517MMH2_9BACT</name>
<feature type="transmembrane region" description="Helical" evidence="7">
    <location>
        <begin position="204"/>
        <end position="226"/>
    </location>
</feature>
<dbReference type="PANTHER" id="PTHR30250">
    <property type="entry name" value="PST FAMILY PREDICTED COLANIC ACID TRANSPORTER"/>
    <property type="match status" value="1"/>
</dbReference>
<evidence type="ECO:0000256" key="2">
    <source>
        <dbReference type="ARBA" id="ARBA00007430"/>
    </source>
</evidence>
<keyword evidence="5 7" id="KW-1133">Transmembrane helix</keyword>